<dbReference type="PANTHER" id="PTHR22839">
    <property type="entry name" value="THO COMPLEX SUBUNIT 3 THO3"/>
    <property type="match status" value="1"/>
</dbReference>
<dbReference type="OrthoDB" id="340259at2759"/>
<dbReference type="Pfam" id="PF00400">
    <property type="entry name" value="WD40"/>
    <property type="match status" value="2"/>
</dbReference>
<dbReference type="PROSITE" id="PS50294">
    <property type="entry name" value="WD_REPEATS_REGION"/>
    <property type="match status" value="2"/>
</dbReference>
<evidence type="ECO:0000256" key="2">
    <source>
        <dbReference type="ARBA" id="ARBA00022737"/>
    </source>
</evidence>
<comment type="similarity">
    <text evidence="3">Belongs to the THOC3 family.</text>
</comment>
<dbReference type="InterPro" id="IPR001680">
    <property type="entry name" value="WD40_rpt"/>
</dbReference>
<feature type="repeat" description="WD" evidence="4">
    <location>
        <begin position="256"/>
        <end position="291"/>
    </location>
</feature>
<gene>
    <name evidence="6" type="ORF">Slin15195_G002310</name>
</gene>
<dbReference type="PROSITE" id="PS00678">
    <property type="entry name" value="WD_REPEATS_1"/>
    <property type="match status" value="1"/>
</dbReference>
<evidence type="ECO:0000256" key="4">
    <source>
        <dbReference type="PROSITE-ProRule" id="PRU00221"/>
    </source>
</evidence>
<keyword evidence="7" id="KW-1185">Reference proteome</keyword>
<accession>A0A9Q9ADH6</accession>
<protein>
    <submittedName>
        <fullName evidence="6">WD40/YVTN repeat-like-containing domain superfamily, TREX component Tex1/THOC3</fullName>
    </submittedName>
</protein>
<evidence type="ECO:0000256" key="1">
    <source>
        <dbReference type="ARBA" id="ARBA00022574"/>
    </source>
</evidence>
<dbReference type="InterPro" id="IPR015943">
    <property type="entry name" value="WD40/YVTN_repeat-like_dom_sf"/>
</dbReference>
<dbReference type="InterPro" id="IPR040132">
    <property type="entry name" value="Tex1/THOC3"/>
</dbReference>
<dbReference type="GO" id="GO:0000445">
    <property type="term" value="C:THO complex part of transcription export complex"/>
    <property type="evidence" value="ECO:0007669"/>
    <property type="project" value="TreeGrafter"/>
</dbReference>
<organism evidence="6 7">
    <name type="scientific">Septoria linicola</name>
    <dbReference type="NCBI Taxonomy" id="215465"/>
    <lineage>
        <taxon>Eukaryota</taxon>
        <taxon>Fungi</taxon>
        <taxon>Dikarya</taxon>
        <taxon>Ascomycota</taxon>
        <taxon>Pezizomycotina</taxon>
        <taxon>Dothideomycetes</taxon>
        <taxon>Dothideomycetidae</taxon>
        <taxon>Mycosphaerellales</taxon>
        <taxon>Mycosphaerellaceae</taxon>
        <taxon>Septoria</taxon>
    </lineage>
</organism>
<evidence type="ECO:0000256" key="3">
    <source>
        <dbReference type="ARBA" id="ARBA00046343"/>
    </source>
</evidence>
<dbReference type="Proteomes" id="UP001056384">
    <property type="component" value="Chromosome 1"/>
</dbReference>
<dbReference type="PROSITE" id="PS50082">
    <property type="entry name" value="WD_REPEATS_2"/>
    <property type="match status" value="2"/>
</dbReference>
<dbReference type="InterPro" id="IPR019775">
    <property type="entry name" value="WD40_repeat_CS"/>
</dbReference>
<name>A0A9Q9ADH6_9PEZI</name>
<sequence>MAPPPVRRALRKDAVASHFDYKKVKPIVLNETGRPIPTSSTMAPNIRSISWSPTGAMVAHNVHNNIRVWNPERPDVKATTALQDGPKPGAHGNTIEKLAFSPRMESLLASTGQDGLVKFWDVRVPGGATSLVGSSGYSSAKGHTQGKSGEYKTGEQTLFLTWHPNGTELLVGTRNDVITALDVRKADVPMVLEPNAPAASNLPKYDATPTDRSPTKDKGAFYQMSFTNAGSHILAATTEGPVKVLSYPSMQPVHNLVAHSGSTYSVQQSPTGNHIAVGGTDGLITLWNTDTWLVDHTLMEAAGAVRDLSFSYDGAYLTAGGGPDPLKDNEKGLSIWHVETGEEVVKLDTTNAVTWVAWHPLRHAVAYSGDPGGLKIVGGLSGGYS</sequence>
<dbReference type="SMART" id="SM00320">
    <property type="entry name" value="WD40"/>
    <property type="match status" value="6"/>
</dbReference>
<dbReference type="Gene3D" id="2.130.10.10">
    <property type="entry name" value="YVTN repeat-like/Quinoprotein amine dehydrogenase"/>
    <property type="match status" value="2"/>
</dbReference>
<feature type="repeat" description="WD" evidence="4">
    <location>
        <begin position="88"/>
        <end position="123"/>
    </location>
</feature>
<proteinExistence type="inferred from homology"/>
<feature type="region of interest" description="Disordered" evidence="5">
    <location>
        <begin position="195"/>
        <end position="216"/>
    </location>
</feature>
<dbReference type="EMBL" id="CP099418">
    <property type="protein sequence ID" value="USW46912.1"/>
    <property type="molecule type" value="Genomic_DNA"/>
</dbReference>
<feature type="compositionally biased region" description="Polar residues" evidence="5">
    <location>
        <begin position="131"/>
        <end position="147"/>
    </location>
</feature>
<dbReference type="PANTHER" id="PTHR22839:SF0">
    <property type="entry name" value="THO COMPLEX SUBUNIT 3"/>
    <property type="match status" value="1"/>
</dbReference>
<dbReference type="SUPFAM" id="SSF50978">
    <property type="entry name" value="WD40 repeat-like"/>
    <property type="match status" value="1"/>
</dbReference>
<dbReference type="InterPro" id="IPR036322">
    <property type="entry name" value="WD40_repeat_dom_sf"/>
</dbReference>
<evidence type="ECO:0000313" key="6">
    <source>
        <dbReference type="EMBL" id="USW46912.1"/>
    </source>
</evidence>
<feature type="region of interest" description="Disordered" evidence="5">
    <location>
        <begin position="131"/>
        <end position="150"/>
    </location>
</feature>
<keyword evidence="1 4" id="KW-0853">WD repeat</keyword>
<evidence type="ECO:0000313" key="7">
    <source>
        <dbReference type="Proteomes" id="UP001056384"/>
    </source>
</evidence>
<keyword evidence="2" id="KW-0677">Repeat</keyword>
<evidence type="ECO:0000256" key="5">
    <source>
        <dbReference type="SAM" id="MobiDB-lite"/>
    </source>
</evidence>
<dbReference type="GO" id="GO:0006406">
    <property type="term" value="P:mRNA export from nucleus"/>
    <property type="evidence" value="ECO:0007669"/>
    <property type="project" value="InterPro"/>
</dbReference>
<reference evidence="6" key="1">
    <citation type="submission" date="2022-06" db="EMBL/GenBank/DDBJ databases">
        <title>Complete genome sequences of two strains of the flax pathogen Septoria linicola.</title>
        <authorList>
            <person name="Lapalu N."/>
            <person name="Simon A."/>
            <person name="Demenou B."/>
            <person name="Paumier D."/>
            <person name="Guillot M.-P."/>
            <person name="Gout L."/>
            <person name="Valade R."/>
        </authorList>
    </citation>
    <scope>NUCLEOTIDE SEQUENCE</scope>
    <source>
        <strain evidence="6">SE15195</strain>
    </source>
</reference>
<dbReference type="AlphaFoldDB" id="A0A9Q9ADH6"/>